<comment type="caution">
    <text evidence="3">The sequence shown here is derived from an EMBL/GenBank/DDBJ whole genome shotgun (WGS) entry which is preliminary data.</text>
</comment>
<keyword evidence="1" id="KW-0175">Coiled coil</keyword>
<gene>
    <name evidence="3" type="ORF">LTR78_007435</name>
</gene>
<evidence type="ECO:0000313" key="4">
    <source>
        <dbReference type="Proteomes" id="UP001274830"/>
    </source>
</evidence>
<evidence type="ECO:0000256" key="1">
    <source>
        <dbReference type="SAM" id="Coils"/>
    </source>
</evidence>
<keyword evidence="4" id="KW-1185">Reference proteome</keyword>
<proteinExistence type="predicted"/>
<feature type="coiled-coil region" evidence="1">
    <location>
        <begin position="639"/>
        <end position="872"/>
    </location>
</feature>
<dbReference type="EMBL" id="JAUTXT010000031">
    <property type="protein sequence ID" value="KAK3672623.1"/>
    <property type="molecule type" value="Genomic_DNA"/>
</dbReference>
<sequence length="1151" mass="131202">MDIDSNEGEEDGGEGRRFLGYARVALSALHFNQQSDLGHRNVSDRNVSRILRIFKIEGCQRKDENHFLTGIVDGAEDLREALTSAPSAYEQLPVLPHCRVECLNGLHRILAAREHLDQNDQWWIVRLYTSAFPRQEQTVLAEEYRNEQAFSDGEIFHKIRTYHHEGSKAAEGRWWARLSQTKRKDLRQLLKDTRFADAFDALLPWPGLWATIRLGSLHRLLTLKCDEELLQYLRHIYKAWTSILQPVSDQNYEPRHLVNRGTVEQLQGLSPTMSTADRDMVNELMAQADIFEAISLAEHRSLVLEGLLTYPSMIPSLFTFFENLKYLEPCARILRCLLPARHKKSIFEAFSAAYFPPDHVTVEHAACVVKIHSKTTTTQDLLYAYQQLWLFALRDCASMTPFTPRKEPHKPKPSPQESDGLLWQRFGELAWRVGFHLTEADNLRSEDAQLQRAGRILSSDNSRVYDEETVQRLASLLRTDSVAEQISQEAMFTTNVDLSSERRCGRPFEDDYLNDRALLFLPQLYASASPVALGLTTFYCKWSMLRAFFDINVVFEMLFRSLASAYVFQVGLSDVVDVQVGIEARPVAGPQSSCATCTTLLATLQASRDRCSHLEHEVTENISLVAQLQQSSERTGGDAARYENTVNQLNNSMREAADLNESNTRLRRSAEELSENLDQARRETIEARTRIIQLESLEHDLVNGQDDLDRLRRRAEELSRTLDQARTRITQLENESIELSAVLVRHRQEVQVLTTRALSAEEQVASSQAAVLNREREFVDEARALRESKEAAEILSKALQTSRERFEARNITLEEANGELRTANTAVRSEAERMRATLREKSEILSDMEQKHQVVERRNEDLQSQLEESQRLQYSLNAQTATSFTFDSADDADAVTDSETQSLKPTLTTRNQAALNQDLLERLENSPDFVDAMFESLAYDPREYTLVITEKTEQSYLIFRVVDFDNIGKTIVMDWVLPKSQAKHRSGLLNERGASTDFFLGEDHKRLVGTNLEQSADSSYVFECWCAKHILWALRKGSAARLGLQGKDWPDLTSLQTFGVDIRENRVSLERKRPDLIPGSAVGKRKRERWGEHEVGPRGSLKMKRQFLPARRRAIEDNSEAGPSRRKSDEDGSAYEDSSAGEDSSADEESL</sequence>
<protein>
    <submittedName>
        <fullName evidence="3">Uncharacterized protein</fullName>
    </submittedName>
</protein>
<feature type="region of interest" description="Disordered" evidence="2">
    <location>
        <begin position="1077"/>
        <end position="1151"/>
    </location>
</feature>
<dbReference type="AlphaFoldDB" id="A0AAE0TUD3"/>
<accession>A0AAE0TUD3</accession>
<evidence type="ECO:0000313" key="3">
    <source>
        <dbReference type="EMBL" id="KAK3672623.1"/>
    </source>
</evidence>
<reference evidence="3" key="1">
    <citation type="submission" date="2023-07" db="EMBL/GenBank/DDBJ databases">
        <title>Black Yeasts Isolated from many extreme environments.</title>
        <authorList>
            <person name="Coleine C."/>
            <person name="Stajich J.E."/>
            <person name="Selbmann L."/>
        </authorList>
    </citation>
    <scope>NUCLEOTIDE SEQUENCE</scope>
    <source>
        <strain evidence="3">CCFEE 5485</strain>
    </source>
</reference>
<dbReference type="InterPro" id="IPR022198">
    <property type="entry name" value="DUF3723"/>
</dbReference>
<dbReference type="Proteomes" id="UP001274830">
    <property type="component" value="Unassembled WGS sequence"/>
</dbReference>
<organism evidence="3 4">
    <name type="scientific">Recurvomyces mirabilis</name>
    <dbReference type="NCBI Taxonomy" id="574656"/>
    <lineage>
        <taxon>Eukaryota</taxon>
        <taxon>Fungi</taxon>
        <taxon>Dikarya</taxon>
        <taxon>Ascomycota</taxon>
        <taxon>Pezizomycotina</taxon>
        <taxon>Dothideomycetes</taxon>
        <taxon>Dothideomycetidae</taxon>
        <taxon>Mycosphaerellales</taxon>
        <taxon>Teratosphaeriaceae</taxon>
        <taxon>Recurvomyces</taxon>
    </lineage>
</organism>
<name>A0AAE0TUD3_9PEZI</name>
<dbReference type="Pfam" id="PF12520">
    <property type="entry name" value="DUF3723"/>
    <property type="match status" value="1"/>
</dbReference>
<evidence type="ECO:0000256" key="2">
    <source>
        <dbReference type="SAM" id="MobiDB-lite"/>
    </source>
</evidence>